<evidence type="ECO:0000256" key="1">
    <source>
        <dbReference type="ARBA" id="ARBA00004651"/>
    </source>
</evidence>
<dbReference type="STRING" id="1332264.BW730_12970"/>
<feature type="transmembrane region" description="Helical" evidence="6">
    <location>
        <begin position="120"/>
        <end position="140"/>
    </location>
</feature>
<sequence>MSSTHEVTPPKTALASSKASTGKVISWAMWDWGTQPFATVITTFVFAVYLTSGAFGDNDTLTKNLAWATGIAGICVALLAPVLGQGADRKGRRMFHLRWQTWLLAAVSAAMYFVAPSPEYFWLGAILLAGGNVVSEIANVNYYAAIDQVSTPRNVGRVSGLGWGLGYLGGIAILLVIIATLGSDFPASDVRIAMLICGAWTLLFTIPIFVALKDRKPTTAAPSLGIVGSYKALFASIRSLWRTSPNTLFFLLASALFRDGLAGVFTFGGVLAAGTFGFKFSEVVIFGVAANVTAGVATMLFGLLDDKLGPKRVILISLVSLVLLGTGIFVFHDGGKPVFWALGLLMCLFVGPAQSASRSFLARLIPEGMSGEIFGLYATTGRAVSFLSPLLFGLGITIGQSVLSSTQEAAQYWGILGVVVVLLAGLLLALFVKDPPRATEVEAA</sequence>
<feature type="transmembrane region" description="Helical" evidence="6">
    <location>
        <begin position="313"/>
        <end position="332"/>
    </location>
</feature>
<dbReference type="KEGG" id="tes:BW730_12970"/>
<evidence type="ECO:0000313" key="9">
    <source>
        <dbReference type="Proteomes" id="UP000188145"/>
    </source>
</evidence>
<feature type="transmembrane region" description="Helical" evidence="6">
    <location>
        <begin position="192"/>
        <end position="212"/>
    </location>
</feature>
<keyword evidence="2" id="KW-0813">Transport</keyword>
<evidence type="ECO:0000256" key="5">
    <source>
        <dbReference type="ARBA" id="ARBA00023136"/>
    </source>
</evidence>
<feature type="transmembrane region" description="Helical" evidence="6">
    <location>
        <begin position="248"/>
        <end position="271"/>
    </location>
</feature>
<comment type="subcellular location">
    <subcellularLocation>
        <location evidence="1">Cell membrane</location>
        <topology evidence="1">Multi-pass membrane protein</topology>
    </subcellularLocation>
</comment>
<feature type="transmembrane region" description="Helical" evidence="6">
    <location>
        <begin position="283"/>
        <end position="304"/>
    </location>
</feature>
<feature type="transmembrane region" description="Helical" evidence="6">
    <location>
        <begin position="410"/>
        <end position="432"/>
    </location>
</feature>
<keyword evidence="5 6" id="KW-0472">Membrane</keyword>
<dbReference type="AlphaFoldDB" id="A0A1Q2CQ77"/>
<evidence type="ECO:0000256" key="3">
    <source>
        <dbReference type="ARBA" id="ARBA00022692"/>
    </source>
</evidence>
<dbReference type="SUPFAM" id="SSF103473">
    <property type="entry name" value="MFS general substrate transporter"/>
    <property type="match status" value="1"/>
</dbReference>
<dbReference type="Gene3D" id="1.20.1250.20">
    <property type="entry name" value="MFS general substrate transporter like domains"/>
    <property type="match status" value="2"/>
</dbReference>
<evidence type="ECO:0000313" key="8">
    <source>
        <dbReference type="EMBL" id="AQP48278.1"/>
    </source>
</evidence>
<feature type="transmembrane region" description="Helical" evidence="6">
    <location>
        <begin position="338"/>
        <end position="361"/>
    </location>
</feature>
<dbReference type="GO" id="GO:0005886">
    <property type="term" value="C:plasma membrane"/>
    <property type="evidence" value="ECO:0007669"/>
    <property type="project" value="UniProtKB-SubCell"/>
</dbReference>
<dbReference type="InterPro" id="IPR024671">
    <property type="entry name" value="Atg22-like"/>
</dbReference>
<keyword evidence="9" id="KW-1185">Reference proteome</keyword>
<dbReference type="Pfam" id="PF11700">
    <property type="entry name" value="ATG22"/>
    <property type="match status" value="1"/>
</dbReference>
<dbReference type="InterPro" id="IPR036259">
    <property type="entry name" value="MFS_trans_sf"/>
</dbReference>
<feature type="transmembrane region" description="Helical" evidence="6">
    <location>
        <begin position="64"/>
        <end position="83"/>
    </location>
</feature>
<evidence type="ECO:0000259" key="7">
    <source>
        <dbReference type="PROSITE" id="PS50850"/>
    </source>
</evidence>
<dbReference type="PANTHER" id="PTHR23519:SF1">
    <property type="entry name" value="AUTOPHAGY-RELATED PROTEIN 22"/>
    <property type="match status" value="1"/>
</dbReference>
<dbReference type="Proteomes" id="UP000188145">
    <property type="component" value="Chromosome"/>
</dbReference>
<evidence type="ECO:0000256" key="4">
    <source>
        <dbReference type="ARBA" id="ARBA00022989"/>
    </source>
</evidence>
<reference evidence="9" key="1">
    <citation type="submission" date="2017-02" db="EMBL/GenBank/DDBJ databases">
        <title>Tessaracoccus aquaemaris sp. nov., isolated from the intestine of a Korean rockfish, Sebastes schlegelii, in a marine aquaculture pond.</title>
        <authorList>
            <person name="Tak E.J."/>
            <person name="Bae J.-W."/>
        </authorList>
    </citation>
    <scope>NUCLEOTIDE SEQUENCE [LARGE SCALE GENOMIC DNA]</scope>
    <source>
        <strain evidence="9">NSG39</strain>
    </source>
</reference>
<dbReference type="PROSITE" id="PS50850">
    <property type="entry name" value="MFS"/>
    <property type="match status" value="1"/>
</dbReference>
<feature type="transmembrane region" description="Helical" evidence="6">
    <location>
        <begin position="32"/>
        <end position="52"/>
    </location>
</feature>
<keyword evidence="3 6" id="KW-0812">Transmembrane</keyword>
<feature type="transmembrane region" description="Helical" evidence="6">
    <location>
        <begin position="373"/>
        <end position="398"/>
    </location>
</feature>
<feature type="transmembrane region" description="Helical" evidence="6">
    <location>
        <begin position="161"/>
        <end position="180"/>
    </location>
</feature>
<evidence type="ECO:0000256" key="6">
    <source>
        <dbReference type="SAM" id="Phobius"/>
    </source>
</evidence>
<name>A0A1Q2CQ77_9ACTN</name>
<protein>
    <recommendedName>
        <fullName evidence="7">Major facilitator superfamily (MFS) profile domain-containing protein</fullName>
    </recommendedName>
</protein>
<keyword evidence="4 6" id="KW-1133">Transmembrane helix</keyword>
<proteinExistence type="predicted"/>
<accession>A0A1Q2CQ77</accession>
<evidence type="ECO:0000256" key="2">
    <source>
        <dbReference type="ARBA" id="ARBA00022448"/>
    </source>
</evidence>
<dbReference type="PANTHER" id="PTHR23519">
    <property type="entry name" value="AUTOPHAGY-RELATED PROTEIN 22"/>
    <property type="match status" value="1"/>
</dbReference>
<feature type="transmembrane region" description="Helical" evidence="6">
    <location>
        <begin position="95"/>
        <end position="114"/>
    </location>
</feature>
<dbReference type="EMBL" id="CP019606">
    <property type="protein sequence ID" value="AQP48278.1"/>
    <property type="molecule type" value="Genomic_DNA"/>
</dbReference>
<dbReference type="RefSeq" id="WP_226996800.1">
    <property type="nucleotide sequence ID" value="NZ_CP019606.1"/>
</dbReference>
<dbReference type="InterPro" id="IPR050495">
    <property type="entry name" value="ATG22/LtaA_families"/>
</dbReference>
<gene>
    <name evidence="8" type="ORF">BW730_12970</name>
</gene>
<dbReference type="InterPro" id="IPR020846">
    <property type="entry name" value="MFS_dom"/>
</dbReference>
<dbReference type="GO" id="GO:0022857">
    <property type="term" value="F:transmembrane transporter activity"/>
    <property type="evidence" value="ECO:0007669"/>
    <property type="project" value="InterPro"/>
</dbReference>
<feature type="domain" description="Major facilitator superfamily (MFS) profile" evidence="7">
    <location>
        <begin position="247"/>
        <end position="444"/>
    </location>
</feature>
<organism evidence="8 9">
    <name type="scientific">Tessaracoccus aquimaris</name>
    <dbReference type="NCBI Taxonomy" id="1332264"/>
    <lineage>
        <taxon>Bacteria</taxon>
        <taxon>Bacillati</taxon>
        <taxon>Actinomycetota</taxon>
        <taxon>Actinomycetes</taxon>
        <taxon>Propionibacteriales</taxon>
        <taxon>Propionibacteriaceae</taxon>
        <taxon>Tessaracoccus</taxon>
    </lineage>
</organism>